<dbReference type="EMBL" id="CP096040">
    <property type="protein sequence ID" value="USQ94890.1"/>
    <property type="molecule type" value="Genomic_DNA"/>
</dbReference>
<reference evidence="1 2" key="1">
    <citation type="submission" date="2022-04" db="EMBL/GenBank/DDBJ databases">
        <title>Genome sequence of soybean root-associated Caulobacter segnis RL271.</title>
        <authorList>
            <person name="Longley R."/>
            <person name="Bonito G."/>
            <person name="Trigodet F."/>
            <person name="Crosson S."/>
            <person name="Fiebig A."/>
        </authorList>
    </citation>
    <scope>NUCLEOTIDE SEQUENCE [LARGE SCALE GENOMIC DNA]</scope>
    <source>
        <strain evidence="1 2">RL271</strain>
    </source>
</reference>
<gene>
    <name evidence="1" type="ORF">MZV50_20350</name>
</gene>
<keyword evidence="2" id="KW-1185">Reference proteome</keyword>
<protein>
    <recommendedName>
        <fullName evidence="3">DUF1217 domain-containing protein</fullName>
    </recommendedName>
</protein>
<accession>A0ABY4ZQF7</accession>
<organism evidence="1 2">
    <name type="scientific">Caulobacter segnis</name>
    <dbReference type="NCBI Taxonomy" id="88688"/>
    <lineage>
        <taxon>Bacteria</taxon>
        <taxon>Pseudomonadati</taxon>
        <taxon>Pseudomonadota</taxon>
        <taxon>Alphaproteobacteria</taxon>
        <taxon>Caulobacterales</taxon>
        <taxon>Caulobacteraceae</taxon>
        <taxon>Caulobacter</taxon>
    </lineage>
</organism>
<evidence type="ECO:0000313" key="2">
    <source>
        <dbReference type="Proteomes" id="UP001057520"/>
    </source>
</evidence>
<evidence type="ECO:0008006" key="3">
    <source>
        <dbReference type="Google" id="ProtNLM"/>
    </source>
</evidence>
<dbReference type="Proteomes" id="UP001057520">
    <property type="component" value="Chromosome"/>
</dbReference>
<proteinExistence type="predicted"/>
<sequence>MGDPQVGLAVAQLLRTSAAAGAGGVLTAELTAKITAGAMTQAQAVSAVVEAADATTTVAALSYQFFTGKVPSGGGIDFLISPTSANGNNLNSAYYAQFNTVNRYINFAVNLGKNGEAKDSFAANYGGLSLFDATKKAYAAIFGGTPTDTKVHALIDGRVDYLAAYGGDGAEGIGTKAAMVGFLLAAAATENLGVMARSNDAWLTDLADGSAPFAIDILDPAKGYYKADFVFGG</sequence>
<dbReference type="Pfam" id="PF19198">
    <property type="entry name" value="RsaA_NTD"/>
    <property type="match status" value="1"/>
</dbReference>
<name>A0ABY4ZQF7_9CAUL</name>
<evidence type="ECO:0000313" key="1">
    <source>
        <dbReference type="EMBL" id="USQ94890.1"/>
    </source>
</evidence>